<evidence type="ECO:0000313" key="1">
    <source>
        <dbReference type="EMBL" id="ABS77149.1"/>
    </source>
</evidence>
<dbReference type="KEGG" id="cbd:CBUD_1087"/>
<organism evidence="1 2">
    <name type="scientific">Coxiella burnetii (strain Dugway 5J108-111)</name>
    <dbReference type="NCBI Taxonomy" id="434922"/>
    <lineage>
        <taxon>Bacteria</taxon>
        <taxon>Pseudomonadati</taxon>
        <taxon>Pseudomonadota</taxon>
        <taxon>Gammaproteobacteria</taxon>
        <taxon>Legionellales</taxon>
        <taxon>Coxiellaceae</taxon>
        <taxon>Coxiella</taxon>
    </lineage>
</organism>
<dbReference type="Proteomes" id="UP000008555">
    <property type="component" value="Chromosome"/>
</dbReference>
<dbReference type="HOGENOM" id="CLU_3006581_0_0_6"/>
<evidence type="ECO:0008006" key="3">
    <source>
        <dbReference type="Google" id="ProtNLM"/>
    </source>
</evidence>
<dbReference type="EMBL" id="CP000733">
    <property type="protein sequence ID" value="ABS77149.1"/>
    <property type="molecule type" value="Genomic_DNA"/>
</dbReference>
<reference evidence="1 2" key="1">
    <citation type="journal article" date="2009" name="Infect. Immun.">
        <title>Comparative genomics reveal extensive transposon-mediated genomic plasticity and diversity among potential effector proteins within the genus Coxiella.</title>
        <authorList>
            <person name="Beare P.A."/>
            <person name="Unsworth N."/>
            <person name="Andoh M."/>
            <person name="Voth D.E."/>
            <person name="Omsland A."/>
            <person name="Gilk S.D."/>
            <person name="Williams K.P."/>
            <person name="Sobral B.W."/>
            <person name="Kupko J.J.III."/>
            <person name="Porcella S.F."/>
            <person name="Samuel J.E."/>
            <person name="Heinzen R.A."/>
        </authorList>
    </citation>
    <scope>NUCLEOTIDE SEQUENCE [LARGE SCALE GENOMIC DNA]</scope>
    <source>
        <strain evidence="1 2">Dugway 5J108-111</strain>
    </source>
</reference>
<accession>A9KCG3</accession>
<dbReference type="RefSeq" id="WP_005772818.1">
    <property type="nucleotide sequence ID" value="NC_009727.1"/>
</dbReference>
<protein>
    <recommendedName>
        <fullName evidence="3">TRASH domain-containing protein</fullName>
    </recommendedName>
</protein>
<dbReference type="AlphaFoldDB" id="A9KCG3"/>
<name>A9KCG3_COXBN</name>
<evidence type="ECO:0000313" key="2">
    <source>
        <dbReference type="Proteomes" id="UP000008555"/>
    </source>
</evidence>
<dbReference type="Pfam" id="PF11809">
    <property type="entry name" value="DUF3330"/>
    <property type="match status" value="1"/>
</dbReference>
<proteinExistence type="predicted"/>
<sequence length="56" mass="6106">MAKMGKKQISGHKTVSCDQCNTQISLSTALTAEGADYVKHFCGKACYNAWLAEHTK</sequence>
<gene>
    <name evidence="1" type="ordered locus">CBUD_1087</name>
</gene>
<dbReference type="InterPro" id="IPR021767">
    <property type="entry name" value="TnpM"/>
</dbReference>